<evidence type="ECO:0000256" key="3">
    <source>
        <dbReference type="ARBA" id="ARBA00022741"/>
    </source>
</evidence>
<dbReference type="InterPro" id="IPR017441">
    <property type="entry name" value="Protein_kinase_ATP_BS"/>
</dbReference>
<dbReference type="Pfam" id="PF00069">
    <property type="entry name" value="Pkinase"/>
    <property type="match status" value="1"/>
</dbReference>
<evidence type="ECO:0000256" key="1">
    <source>
        <dbReference type="ARBA" id="ARBA00012409"/>
    </source>
</evidence>
<keyword evidence="10" id="KW-1185">Reference proteome</keyword>
<organism evidence="9 10">
    <name type="scientific">Digitaria exilis</name>
    <dbReference type="NCBI Taxonomy" id="1010633"/>
    <lineage>
        <taxon>Eukaryota</taxon>
        <taxon>Viridiplantae</taxon>
        <taxon>Streptophyta</taxon>
        <taxon>Embryophyta</taxon>
        <taxon>Tracheophyta</taxon>
        <taxon>Spermatophyta</taxon>
        <taxon>Magnoliopsida</taxon>
        <taxon>Liliopsida</taxon>
        <taxon>Poales</taxon>
        <taxon>Poaceae</taxon>
        <taxon>PACMAD clade</taxon>
        <taxon>Panicoideae</taxon>
        <taxon>Panicodae</taxon>
        <taxon>Paniceae</taxon>
        <taxon>Anthephorinae</taxon>
        <taxon>Digitaria</taxon>
    </lineage>
</organism>
<sequence>MAAAVAVAPRKRAAPDSPCPAAAGGSSKKRTKYNFGSIYDYQKLEVLGKGSYGVVLRARHRRTGEEVAVKWVRATRGGDGDGLSAAFREAGCLAACRGAPSVLQIRDVVNDVATGDLFLVTELIKGQTLRDRINLLGRLPEPRAREAMRQLLDGAASVHATGTLHRDIKPENVLVGPGGALKICDFGMATPARPPYPEDPCSVGTLWYLSPEQLMGSRWYGTAVDVWALGCVMFELLAGEPLFVDIETEDDMLMEVLDLRYKIESHGVAAFKGLPPDLSEAAGEILCGLLCVDKDKRLTAAEALKHRWFTEETEVPSPKDA</sequence>
<dbReference type="PANTHER" id="PTHR24056">
    <property type="entry name" value="CELL DIVISION PROTEIN KINASE"/>
    <property type="match status" value="1"/>
</dbReference>
<accession>A0A835ES54</accession>
<dbReference type="GO" id="GO:0008353">
    <property type="term" value="F:RNA polymerase II CTD heptapeptide repeat kinase activity"/>
    <property type="evidence" value="ECO:0007669"/>
    <property type="project" value="UniProtKB-EC"/>
</dbReference>
<dbReference type="OrthoDB" id="615130at2759"/>
<evidence type="ECO:0000256" key="4">
    <source>
        <dbReference type="ARBA" id="ARBA00022840"/>
    </source>
</evidence>
<keyword evidence="2" id="KW-0597">Phosphoprotein</keyword>
<dbReference type="EMBL" id="JACEFO010001746">
    <property type="protein sequence ID" value="KAF8712023.1"/>
    <property type="molecule type" value="Genomic_DNA"/>
</dbReference>
<gene>
    <name evidence="9" type="ORF">HU200_028851</name>
</gene>
<dbReference type="PANTHER" id="PTHR24056:SF432">
    <property type="entry name" value="OS10G0154500 PROTEIN"/>
    <property type="match status" value="1"/>
</dbReference>
<evidence type="ECO:0000313" key="10">
    <source>
        <dbReference type="Proteomes" id="UP000636709"/>
    </source>
</evidence>
<dbReference type="GO" id="GO:0007346">
    <property type="term" value="P:regulation of mitotic cell cycle"/>
    <property type="evidence" value="ECO:0007669"/>
    <property type="project" value="TreeGrafter"/>
</dbReference>
<dbReference type="PROSITE" id="PS00107">
    <property type="entry name" value="PROTEIN_KINASE_ATP"/>
    <property type="match status" value="1"/>
</dbReference>
<keyword evidence="3 6" id="KW-0547">Nucleotide-binding</keyword>
<dbReference type="SUPFAM" id="SSF56112">
    <property type="entry name" value="Protein kinase-like (PK-like)"/>
    <property type="match status" value="1"/>
</dbReference>
<feature type="region of interest" description="Disordered" evidence="7">
    <location>
        <begin position="1"/>
        <end position="28"/>
    </location>
</feature>
<dbReference type="AlphaFoldDB" id="A0A835ES54"/>
<feature type="domain" description="Protein kinase" evidence="8">
    <location>
        <begin position="41"/>
        <end position="309"/>
    </location>
</feature>
<comment type="catalytic activity">
    <reaction evidence="5">
        <text>[DNA-directed RNA polymerase] + ATP = phospho-[DNA-directed RNA polymerase] + ADP + H(+)</text>
        <dbReference type="Rhea" id="RHEA:10216"/>
        <dbReference type="Rhea" id="RHEA-COMP:11321"/>
        <dbReference type="Rhea" id="RHEA-COMP:11322"/>
        <dbReference type="ChEBI" id="CHEBI:15378"/>
        <dbReference type="ChEBI" id="CHEBI:30616"/>
        <dbReference type="ChEBI" id="CHEBI:43176"/>
        <dbReference type="ChEBI" id="CHEBI:68546"/>
        <dbReference type="ChEBI" id="CHEBI:456216"/>
        <dbReference type="EC" id="2.7.11.23"/>
    </reaction>
</comment>
<name>A0A835ES54_9POAL</name>
<dbReference type="Gene3D" id="1.10.510.10">
    <property type="entry name" value="Transferase(Phosphotransferase) domain 1"/>
    <property type="match status" value="1"/>
</dbReference>
<evidence type="ECO:0000256" key="5">
    <source>
        <dbReference type="ARBA" id="ARBA00049280"/>
    </source>
</evidence>
<evidence type="ECO:0000259" key="8">
    <source>
        <dbReference type="PROSITE" id="PS50011"/>
    </source>
</evidence>
<proteinExistence type="predicted"/>
<dbReference type="GO" id="GO:0005524">
    <property type="term" value="F:ATP binding"/>
    <property type="evidence" value="ECO:0007669"/>
    <property type="project" value="UniProtKB-UniRule"/>
</dbReference>
<dbReference type="PROSITE" id="PS50011">
    <property type="entry name" value="PROTEIN_KINASE_DOM"/>
    <property type="match status" value="1"/>
</dbReference>
<evidence type="ECO:0000313" key="9">
    <source>
        <dbReference type="EMBL" id="KAF8712023.1"/>
    </source>
</evidence>
<evidence type="ECO:0000256" key="7">
    <source>
        <dbReference type="SAM" id="MobiDB-lite"/>
    </source>
</evidence>
<keyword evidence="4 6" id="KW-0067">ATP-binding</keyword>
<comment type="caution">
    <text evidence="9">The sequence shown here is derived from an EMBL/GenBank/DDBJ whole genome shotgun (WGS) entry which is preliminary data.</text>
</comment>
<dbReference type="InterPro" id="IPR011009">
    <property type="entry name" value="Kinase-like_dom_sf"/>
</dbReference>
<evidence type="ECO:0000256" key="6">
    <source>
        <dbReference type="PROSITE-ProRule" id="PRU10141"/>
    </source>
</evidence>
<feature type="binding site" evidence="6">
    <location>
        <position position="70"/>
    </location>
    <ligand>
        <name>ATP</name>
        <dbReference type="ChEBI" id="CHEBI:30616"/>
    </ligand>
</feature>
<dbReference type="InterPro" id="IPR050108">
    <property type="entry name" value="CDK"/>
</dbReference>
<dbReference type="EC" id="2.7.11.23" evidence="1"/>
<protein>
    <recommendedName>
        <fullName evidence="1">[RNA-polymerase]-subunit kinase</fullName>
        <ecNumber evidence="1">2.7.11.23</ecNumber>
    </recommendedName>
</protein>
<dbReference type="GO" id="GO:0005634">
    <property type="term" value="C:nucleus"/>
    <property type="evidence" value="ECO:0007669"/>
    <property type="project" value="TreeGrafter"/>
</dbReference>
<dbReference type="FunFam" id="1.10.510.10:FF:000559">
    <property type="entry name" value="Protein kinase domain containing protein"/>
    <property type="match status" value="1"/>
</dbReference>
<dbReference type="InterPro" id="IPR000719">
    <property type="entry name" value="Prot_kinase_dom"/>
</dbReference>
<evidence type="ECO:0000256" key="2">
    <source>
        <dbReference type="ARBA" id="ARBA00022553"/>
    </source>
</evidence>
<dbReference type="Proteomes" id="UP000636709">
    <property type="component" value="Unassembled WGS sequence"/>
</dbReference>
<reference evidence="9" key="1">
    <citation type="submission" date="2020-07" db="EMBL/GenBank/DDBJ databases">
        <title>Genome sequence and genetic diversity analysis of an under-domesticated orphan crop, white fonio (Digitaria exilis).</title>
        <authorList>
            <person name="Bennetzen J.L."/>
            <person name="Chen S."/>
            <person name="Ma X."/>
            <person name="Wang X."/>
            <person name="Yssel A.E.J."/>
            <person name="Chaluvadi S.R."/>
            <person name="Johnson M."/>
            <person name="Gangashetty P."/>
            <person name="Hamidou F."/>
            <person name="Sanogo M.D."/>
            <person name="Zwaenepoel A."/>
            <person name="Wallace J."/>
            <person name="Van De Peer Y."/>
            <person name="Van Deynze A."/>
        </authorList>
    </citation>
    <scope>NUCLEOTIDE SEQUENCE</scope>
    <source>
        <tissue evidence="9">Leaves</tissue>
    </source>
</reference>
<dbReference type="SMART" id="SM00220">
    <property type="entry name" value="S_TKc"/>
    <property type="match status" value="1"/>
</dbReference>